<keyword evidence="6 17" id="KW-0808">Transferase</keyword>
<evidence type="ECO:0000313" key="25">
    <source>
        <dbReference type="EMBL" id="CAL1591955.1"/>
    </source>
</evidence>
<dbReference type="GO" id="GO:0002181">
    <property type="term" value="P:cytoplasmic translation"/>
    <property type="evidence" value="ECO:0007669"/>
    <property type="project" value="UniProtKB-UniRule"/>
</dbReference>
<accession>A0AAV2KSK8</accession>
<dbReference type="InterPro" id="IPR036427">
    <property type="entry name" value="Bromodomain-like_sf"/>
</dbReference>
<evidence type="ECO:0000256" key="15">
    <source>
        <dbReference type="ARBA" id="ARBA00048902"/>
    </source>
</evidence>
<dbReference type="SUPFAM" id="SSF47370">
    <property type="entry name" value="Bromodomain"/>
    <property type="match status" value="1"/>
</dbReference>
<evidence type="ECO:0000256" key="13">
    <source>
        <dbReference type="ARBA" id="ARBA00023117"/>
    </source>
</evidence>
<dbReference type="PROSITE" id="PS51805">
    <property type="entry name" value="EPHD"/>
    <property type="match status" value="1"/>
</dbReference>
<feature type="compositionally biased region" description="Pro residues" evidence="21">
    <location>
        <begin position="1177"/>
        <end position="1188"/>
    </location>
</feature>
<evidence type="ECO:0000256" key="6">
    <source>
        <dbReference type="ARBA" id="ARBA00022679"/>
    </source>
</evidence>
<evidence type="ECO:0000256" key="16">
    <source>
        <dbReference type="ARBA" id="ARBA00063158"/>
    </source>
</evidence>
<feature type="domain" description="PHD-type" evidence="24">
    <location>
        <begin position="685"/>
        <end position="807"/>
    </location>
</feature>
<dbReference type="SUPFAM" id="SSF63748">
    <property type="entry name" value="Tudor/PWWP/MBT"/>
    <property type="match status" value="1"/>
</dbReference>
<dbReference type="InterPro" id="IPR028590">
    <property type="entry name" value="RNA_methyltr_E_TRM7"/>
</dbReference>
<comment type="subunit">
    <text evidence="16">Interacts with WDR6; the interaction is direct, and required for 2'-O-methylation of position 34 in substrate tRNAs.</text>
</comment>
<dbReference type="InterPro" id="IPR019786">
    <property type="entry name" value="Zinc_finger_PHD-type_CS"/>
</dbReference>
<feature type="binding site" evidence="17">
    <location>
        <position position="133"/>
    </location>
    <ligand>
        <name>S-adenosyl-L-methionine</name>
        <dbReference type="ChEBI" id="CHEBI:59789"/>
    </ligand>
</feature>
<keyword evidence="20" id="KW-0175">Coiled coil</keyword>
<sequence length="1529" mass="172663">MFLRRQRAGQLYRGPFIINTCGSGSVSYNNFVQEVKKMGRSSKDKRDIYYRLAKEEGWRARSAFKLLQLDQEFNLFTGVNRAVDLCAAPGSWSQVLSRKLRGQEENAEAEVKIVAVDLQAMAPLPGVTQIQGDITKISTAEEIIRHFEGHPADLVICDGAPDVTGLHDVDEYIQAQLLLAALNITTHVLKRGGTFVAKIFRGKDVTLLYSQLKIFFSGVTCAKPRSSRNSSIEAFVVCQNYQPPEGYIPNMSNPLLDHSYDVDFNQLEGPNRIIVPFLACGDLSAYDSDRTYPLQLDESKEYQYTPPTQPPIQPPYQQACHLRKNNLLSKEDAPSASNDPCVVTSPQNASQLHCCWGKRSSGCCRGLLLQPSLCALPRIYPPPRYRGTPPDELPALDEHRSLRALLTSSQETGSILFKMRKKSRNQRTSVLKRESSPIKPSPNRETLTYAEAQRMVELEVDGRVHRISIYDKLDVISDDDPTAQEIMECNSNKENNEKPQLVLVRSVRLKNNQKKKNAALVPAPVIPPANNTGLLEPKFRTVEYNLPVVPRRPQSYYQFTEMTEEELDEEVEYDMDEEDYAWLDLMNEKRKSEGATHVSHNLFEFLMDRFEKESFAATQGQSDQQSQVDEDAVCCICMDGDGADSNVILFCDSCNIAVHQECYGVPYVPEGQWLCRHCLQCPSRPADCVFCPNRGGALKRTDDDRWGHVACAIWVPEVGFSDTVFIEPIDGVRNIPPARWKLTCYLCKEKRAGACIQCDKMNCYAAFHVSCAQKAGLFMRIEPLKDESPSGATTFSVKKTAYCCAHTPDGCDRRPLNVYEEPHRRNGVCQKRKARTKMWHRKKVRKVEPPPVAETEGETPTCNGPSITASSLDTILNLVSVQRKRPFVERVLSYWVLKRQSRNNVPLIRRLQANPQQPKTKQPSRAEANRALKEQLKEWHRLRHDLERARLLLELIRKREKLKREEMKLQQSVLEMQLTPFNILLRAVLRQLQEKDHYSIFAQPVNTSEVTDYLDVIKNPIDYSTMRRRIDDHVYRSLDDFEADFNLMIANCLTYNAKDNFFYKAGLRMQDHGGAILRRARREADRIGFDFPSGIHLPEAPKLEEADPFTWDVVDQLLTPKYRQSTPLEDQLKELLQKLDLSRTMKQSPSRSKRLKLLKKTITEVRTEIGLKKPRPHTPPPQEPPPSPAESKPLPVLQAAAAPEETSIPLPTRPASPTHSPPAGVSPGSTPSVTITAADTDTRPTEPDTSTSPPRGTPNGHLPNELHLELQPELSPRGNRRSSILFRKSKSVSPHKTPPSEEAEAPLAKTFLSVVIPRLETLLLPKKRTRSSSVDAHNELPRKRHSTGLTNGFVEEEEEESLPPSRPLEPRRRCASESSLSSSDVLCGARTTSVSKNGKSRPAARRSTVDDKSSILSCVENGEFPNSKVSTDNGASNAAEEGLGEQMQFKSAEKLFLVHFFDSRRSWQWLPRSKMAPFGLQPSVDRLKLLESCSPFHRKAVRLAFDRAMDHLRRSRGPLPNRAAINQRS</sequence>
<dbReference type="InterPro" id="IPR050701">
    <property type="entry name" value="Histone_Mod_Regulator"/>
</dbReference>
<dbReference type="SMART" id="SM00249">
    <property type="entry name" value="PHD"/>
    <property type="match status" value="2"/>
</dbReference>
<dbReference type="GO" id="GO:0005634">
    <property type="term" value="C:nucleus"/>
    <property type="evidence" value="ECO:0007669"/>
    <property type="project" value="UniProtKB-SubCell"/>
</dbReference>
<dbReference type="PROSITE" id="PS50016">
    <property type="entry name" value="ZF_PHD_2"/>
    <property type="match status" value="1"/>
</dbReference>
<feature type="active site" description="Proton acceptor" evidence="17">
    <location>
        <position position="198"/>
    </location>
</feature>
<evidence type="ECO:0000256" key="21">
    <source>
        <dbReference type="SAM" id="MobiDB-lite"/>
    </source>
</evidence>
<dbReference type="SUPFAM" id="SSF57903">
    <property type="entry name" value="FYVE/PHD zinc finger"/>
    <property type="match status" value="1"/>
</dbReference>
<dbReference type="FunFam" id="3.30.40.10:FF:000008">
    <property type="entry name" value="Bromodomain containing 1, isoform CRA_a"/>
    <property type="match status" value="1"/>
</dbReference>
<dbReference type="InterPro" id="IPR001965">
    <property type="entry name" value="Znf_PHD"/>
</dbReference>
<gene>
    <name evidence="25" type="ORF">KC01_LOCUS21282</name>
</gene>
<evidence type="ECO:0000256" key="10">
    <source>
        <dbReference type="ARBA" id="ARBA00022737"/>
    </source>
</evidence>
<dbReference type="Pfam" id="PF10513">
    <property type="entry name" value="EPL1"/>
    <property type="match status" value="1"/>
</dbReference>
<feature type="coiled-coil region" evidence="20">
    <location>
        <begin position="929"/>
        <end position="972"/>
    </location>
</feature>
<dbReference type="EMBL" id="OZ035824">
    <property type="protein sequence ID" value="CAL1591955.1"/>
    <property type="molecule type" value="Genomic_DNA"/>
</dbReference>
<dbReference type="InterPro" id="IPR029063">
    <property type="entry name" value="SAM-dependent_MTases_sf"/>
</dbReference>
<feature type="region of interest" description="Disordered" evidence="21">
    <location>
        <begin position="832"/>
        <end position="866"/>
    </location>
</feature>
<keyword evidence="5 17" id="KW-0489">Methyltransferase</keyword>
<dbReference type="GO" id="GO:0002128">
    <property type="term" value="P:tRNA nucleoside ribose methylation"/>
    <property type="evidence" value="ECO:0007669"/>
    <property type="project" value="UniProtKB-UniRule"/>
</dbReference>
<keyword evidence="11 19" id="KW-0863">Zinc-finger</keyword>
<feature type="binding site" evidence="17">
    <location>
        <position position="158"/>
    </location>
    <ligand>
        <name>S-adenosyl-L-methionine</name>
        <dbReference type="ChEBI" id="CHEBI:59789"/>
    </ligand>
</feature>
<dbReference type="InterPro" id="IPR034732">
    <property type="entry name" value="EPHD"/>
</dbReference>
<dbReference type="InterPro" id="IPR002877">
    <property type="entry name" value="RNA_MeTrfase_FtsJ_dom"/>
</dbReference>
<name>A0AAV2KSK8_KNICA</name>
<feature type="domain" description="PHD-type" evidence="23">
    <location>
        <begin position="631"/>
        <end position="681"/>
    </location>
</feature>
<comment type="catalytic activity">
    <reaction evidence="15 17">
        <text>cytidine(32)/guanosine(34) in tRNA + 2 S-adenosyl-L-methionine = 2'-O-methylcytidine(32)/2'-O-methylguanosine(34) in tRNA + 2 S-adenosyl-L-homocysteine + 2 H(+)</text>
        <dbReference type="Rhea" id="RHEA:42396"/>
        <dbReference type="Rhea" id="RHEA-COMP:10246"/>
        <dbReference type="Rhea" id="RHEA-COMP:10247"/>
        <dbReference type="ChEBI" id="CHEBI:15378"/>
        <dbReference type="ChEBI" id="CHEBI:57856"/>
        <dbReference type="ChEBI" id="CHEBI:59789"/>
        <dbReference type="ChEBI" id="CHEBI:74269"/>
        <dbReference type="ChEBI" id="CHEBI:74445"/>
        <dbReference type="ChEBI" id="CHEBI:74495"/>
        <dbReference type="ChEBI" id="CHEBI:82748"/>
        <dbReference type="EC" id="2.1.1.205"/>
    </reaction>
</comment>
<evidence type="ECO:0000256" key="14">
    <source>
        <dbReference type="ARBA" id="ARBA00023242"/>
    </source>
</evidence>
<dbReference type="Gene3D" id="1.20.920.10">
    <property type="entry name" value="Bromodomain-like"/>
    <property type="match status" value="1"/>
</dbReference>
<feature type="binding site" evidence="17">
    <location>
        <position position="92"/>
    </location>
    <ligand>
        <name>S-adenosyl-L-methionine</name>
        <dbReference type="ChEBI" id="CHEBI:59789"/>
    </ligand>
</feature>
<evidence type="ECO:0000256" key="3">
    <source>
        <dbReference type="ARBA" id="ARBA00022490"/>
    </source>
</evidence>
<dbReference type="Pfam" id="PF13831">
    <property type="entry name" value="PHD_2"/>
    <property type="match status" value="1"/>
</dbReference>
<dbReference type="PROSITE" id="PS50014">
    <property type="entry name" value="BROMODOMAIN_2"/>
    <property type="match status" value="1"/>
</dbReference>
<proteinExistence type="inferred from homology"/>
<keyword evidence="13 18" id="KW-0103">Bromodomain</keyword>
<evidence type="ECO:0000256" key="11">
    <source>
        <dbReference type="ARBA" id="ARBA00022771"/>
    </source>
</evidence>
<reference evidence="25 26" key="1">
    <citation type="submission" date="2024-04" db="EMBL/GenBank/DDBJ databases">
        <authorList>
            <person name="Waldvogel A.-M."/>
            <person name="Schoenle A."/>
        </authorList>
    </citation>
    <scope>NUCLEOTIDE SEQUENCE [LARGE SCALE GENOMIC DNA]</scope>
</reference>
<dbReference type="GO" id="GO:0005737">
    <property type="term" value="C:cytoplasm"/>
    <property type="evidence" value="ECO:0007669"/>
    <property type="project" value="UniProtKB-SubCell"/>
</dbReference>
<keyword evidence="10" id="KW-0677">Repeat</keyword>
<dbReference type="InterPro" id="IPR011011">
    <property type="entry name" value="Znf_FYVE_PHD"/>
</dbReference>
<dbReference type="GO" id="GO:0008270">
    <property type="term" value="F:zinc ion binding"/>
    <property type="evidence" value="ECO:0007669"/>
    <property type="project" value="UniProtKB-KW"/>
</dbReference>
<keyword evidence="7 17" id="KW-0949">S-adenosyl-L-methionine</keyword>
<feature type="region of interest" description="Disordered" evidence="21">
    <location>
        <begin position="421"/>
        <end position="443"/>
    </location>
</feature>
<dbReference type="GO" id="GO:0006357">
    <property type="term" value="P:regulation of transcription by RNA polymerase II"/>
    <property type="evidence" value="ECO:0007669"/>
    <property type="project" value="TreeGrafter"/>
</dbReference>
<feature type="region of interest" description="Disordered" evidence="21">
    <location>
        <begin position="1207"/>
        <end position="1308"/>
    </location>
</feature>
<dbReference type="Proteomes" id="UP001497482">
    <property type="component" value="Chromosome 2"/>
</dbReference>
<feature type="binding site" evidence="17">
    <location>
        <position position="90"/>
    </location>
    <ligand>
        <name>S-adenosyl-L-methionine</name>
        <dbReference type="ChEBI" id="CHEBI:59789"/>
    </ligand>
</feature>
<evidence type="ECO:0000256" key="17">
    <source>
        <dbReference type="HAMAP-Rule" id="MF_03162"/>
    </source>
</evidence>
<evidence type="ECO:0000256" key="19">
    <source>
        <dbReference type="PROSITE-ProRule" id="PRU00146"/>
    </source>
</evidence>
<feature type="binding site" evidence="17">
    <location>
        <position position="117"/>
    </location>
    <ligand>
        <name>S-adenosyl-L-methionine</name>
        <dbReference type="ChEBI" id="CHEBI:59789"/>
    </ligand>
</feature>
<keyword evidence="14" id="KW-0539">Nucleus</keyword>
<evidence type="ECO:0000259" key="24">
    <source>
        <dbReference type="PROSITE" id="PS51805"/>
    </source>
</evidence>
<dbReference type="PANTHER" id="PTHR13793">
    <property type="entry name" value="PHD FINGER PROTEINS"/>
    <property type="match status" value="1"/>
</dbReference>
<evidence type="ECO:0000256" key="4">
    <source>
        <dbReference type="ARBA" id="ARBA00022553"/>
    </source>
</evidence>
<dbReference type="PRINTS" id="PR00503">
    <property type="entry name" value="BROMODOMAIN"/>
</dbReference>
<feature type="region of interest" description="Disordered" evidence="21">
    <location>
        <begin position="1166"/>
        <end position="1193"/>
    </location>
</feature>
<dbReference type="SMART" id="SM00297">
    <property type="entry name" value="BROMO"/>
    <property type="match status" value="1"/>
</dbReference>
<feature type="compositionally biased region" description="Polar residues" evidence="21">
    <location>
        <begin position="1227"/>
        <end position="1239"/>
    </location>
</feature>
<dbReference type="InterPro" id="IPR013083">
    <property type="entry name" value="Znf_RING/FYVE/PHD"/>
</dbReference>
<dbReference type="EC" id="2.1.1.205" evidence="17"/>
<keyword evidence="3 17" id="KW-0963">Cytoplasm</keyword>
<evidence type="ECO:0000256" key="7">
    <source>
        <dbReference type="ARBA" id="ARBA00022691"/>
    </source>
</evidence>
<dbReference type="Gene3D" id="3.40.50.150">
    <property type="entry name" value="Vaccinia Virus protein VP39"/>
    <property type="match status" value="1"/>
</dbReference>
<evidence type="ECO:0000256" key="9">
    <source>
        <dbReference type="ARBA" id="ARBA00022723"/>
    </source>
</evidence>
<dbReference type="CDD" id="cd15572">
    <property type="entry name" value="PHD_BRPF"/>
    <property type="match status" value="1"/>
</dbReference>
<feature type="compositionally biased region" description="Basic residues" evidence="21">
    <location>
        <begin position="832"/>
        <end position="845"/>
    </location>
</feature>
<organism evidence="25 26">
    <name type="scientific">Knipowitschia caucasica</name>
    <name type="common">Caucasian dwarf goby</name>
    <name type="synonym">Pomatoschistus caucasicus</name>
    <dbReference type="NCBI Taxonomy" id="637954"/>
    <lineage>
        <taxon>Eukaryota</taxon>
        <taxon>Metazoa</taxon>
        <taxon>Chordata</taxon>
        <taxon>Craniata</taxon>
        <taxon>Vertebrata</taxon>
        <taxon>Euteleostomi</taxon>
        <taxon>Actinopterygii</taxon>
        <taxon>Neopterygii</taxon>
        <taxon>Teleostei</taxon>
        <taxon>Neoteleostei</taxon>
        <taxon>Acanthomorphata</taxon>
        <taxon>Gobiaria</taxon>
        <taxon>Gobiiformes</taxon>
        <taxon>Gobioidei</taxon>
        <taxon>Gobiidae</taxon>
        <taxon>Gobiinae</taxon>
        <taxon>Knipowitschia</taxon>
    </lineage>
</organism>
<feature type="region of interest" description="Disordered" evidence="21">
    <location>
        <begin position="1322"/>
        <end position="1412"/>
    </location>
</feature>
<dbReference type="Gene3D" id="3.30.40.10">
    <property type="entry name" value="Zinc/RING finger domain, C3HC4 (zinc finger)"/>
    <property type="match status" value="2"/>
</dbReference>
<dbReference type="Gene3D" id="2.30.30.140">
    <property type="match status" value="1"/>
</dbReference>
<dbReference type="Pfam" id="PF00439">
    <property type="entry name" value="Bromodomain"/>
    <property type="match status" value="1"/>
</dbReference>
<evidence type="ECO:0000256" key="18">
    <source>
        <dbReference type="PROSITE-ProRule" id="PRU00035"/>
    </source>
</evidence>
<dbReference type="FunFam" id="3.30.40.10:FF:000007">
    <property type="entry name" value="Bromodomain containing 1, isoform CRA_b"/>
    <property type="match status" value="1"/>
</dbReference>
<dbReference type="Pfam" id="PF01728">
    <property type="entry name" value="FtsJ"/>
    <property type="match status" value="1"/>
</dbReference>
<evidence type="ECO:0000256" key="2">
    <source>
        <dbReference type="ARBA" id="ARBA00004496"/>
    </source>
</evidence>
<keyword evidence="9" id="KW-0479">Metal-binding</keyword>
<dbReference type="HAMAP" id="MF_03162">
    <property type="entry name" value="RNA_methyltr_E_TRM7"/>
    <property type="match status" value="1"/>
</dbReference>
<evidence type="ECO:0000259" key="22">
    <source>
        <dbReference type="PROSITE" id="PS50014"/>
    </source>
</evidence>
<dbReference type="InterPro" id="IPR019542">
    <property type="entry name" value="Enhancer_polycomb-like_N"/>
</dbReference>
<keyword evidence="26" id="KW-1185">Reference proteome</keyword>
<comment type="similarity">
    <text evidence="17">Belongs to the class I-like SAM-binding methyltransferase superfamily. RNA methyltransferase RlmE family. TRM7 subfamily.</text>
</comment>
<dbReference type="SUPFAM" id="SSF53335">
    <property type="entry name" value="S-adenosyl-L-methionine-dependent methyltransferases"/>
    <property type="match status" value="1"/>
</dbReference>
<evidence type="ECO:0000256" key="1">
    <source>
        <dbReference type="ARBA" id="ARBA00004123"/>
    </source>
</evidence>
<evidence type="ECO:0000256" key="12">
    <source>
        <dbReference type="ARBA" id="ARBA00022833"/>
    </source>
</evidence>
<keyword evidence="4" id="KW-0597">Phosphoprotein</keyword>
<dbReference type="PROSITE" id="PS01359">
    <property type="entry name" value="ZF_PHD_1"/>
    <property type="match status" value="1"/>
</dbReference>
<dbReference type="InterPro" id="IPR001487">
    <property type="entry name" value="Bromodomain"/>
</dbReference>
<dbReference type="PROSITE" id="PS00633">
    <property type="entry name" value="BROMODOMAIN_1"/>
    <property type="match status" value="1"/>
</dbReference>
<evidence type="ECO:0000313" key="26">
    <source>
        <dbReference type="Proteomes" id="UP001497482"/>
    </source>
</evidence>
<dbReference type="Pfam" id="PF13832">
    <property type="entry name" value="zf-HC5HC2H_2"/>
    <property type="match status" value="1"/>
</dbReference>
<comment type="subcellular location">
    <subcellularLocation>
        <location evidence="2 17">Cytoplasm</location>
    </subcellularLocation>
    <subcellularLocation>
        <location evidence="1">Nucleus</location>
    </subcellularLocation>
</comment>
<evidence type="ECO:0000256" key="5">
    <source>
        <dbReference type="ARBA" id="ARBA00022603"/>
    </source>
</evidence>
<dbReference type="GO" id="GO:0106340">
    <property type="term" value="F:tRNA (guanosine(34)-2'-O)-methyltransferase activity"/>
    <property type="evidence" value="ECO:0007669"/>
    <property type="project" value="UniProtKB-ARBA"/>
</dbReference>
<evidence type="ECO:0000259" key="23">
    <source>
        <dbReference type="PROSITE" id="PS50016"/>
    </source>
</evidence>
<keyword evidence="8 17" id="KW-0819">tRNA processing</keyword>
<dbReference type="PANTHER" id="PTHR13793:SF17">
    <property type="entry name" value="BROMODOMAIN-CONTAINING PROTEIN 1"/>
    <property type="match status" value="1"/>
</dbReference>
<dbReference type="InterPro" id="IPR019787">
    <property type="entry name" value="Znf_PHD-finger"/>
</dbReference>
<keyword evidence="12" id="KW-0862">Zinc</keyword>
<dbReference type="HAMAP" id="MF_01547">
    <property type="entry name" value="RNA_methyltr_E"/>
    <property type="match status" value="1"/>
</dbReference>
<dbReference type="InterPro" id="IPR015507">
    <property type="entry name" value="rRNA-MeTfrase_E"/>
</dbReference>
<dbReference type="FunFam" id="3.40.50.150:FF:000040">
    <property type="entry name" value="Putative ribosomal RNA methyltransferase 1"/>
    <property type="match status" value="1"/>
</dbReference>
<evidence type="ECO:0000256" key="20">
    <source>
        <dbReference type="SAM" id="Coils"/>
    </source>
</evidence>
<comment type="function">
    <text evidence="17">Methylates the 2'-O-ribose of nucleotides at positions 32 and 34 of the tRNA anticodon loop of substrate tRNAs.</text>
</comment>
<dbReference type="InterPro" id="IPR018359">
    <property type="entry name" value="Bromodomain_CS"/>
</dbReference>
<evidence type="ECO:0000256" key="8">
    <source>
        <dbReference type="ARBA" id="ARBA00022694"/>
    </source>
</evidence>
<protein>
    <recommendedName>
        <fullName evidence="17">Putative tRNA (cytidine(32)/guanosine(34)-2'-O)-methyltransferase</fullName>
        <ecNumber evidence="17">2.1.1.205</ecNumber>
    </recommendedName>
    <alternativeName>
        <fullName evidence="17">2'-O-ribose RNA methyltransferase TRM7 homolog</fullName>
    </alternativeName>
</protein>
<feature type="domain" description="Bromo" evidence="22">
    <location>
        <begin position="993"/>
        <end position="1063"/>
    </location>
</feature>